<dbReference type="PANTHER" id="PTHR10357">
    <property type="entry name" value="ALPHA-AMYLASE FAMILY MEMBER"/>
    <property type="match status" value="1"/>
</dbReference>
<protein>
    <submittedName>
        <fullName evidence="2">Glycosidase</fullName>
    </submittedName>
</protein>
<dbReference type="Gene3D" id="3.20.20.80">
    <property type="entry name" value="Glycosidases"/>
    <property type="match status" value="1"/>
</dbReference>
<dbReference type="InterPro" id="IPR013780">
    <property type="entry name" value="Glyco_hydro_b"/>
</dbReference>
<sequence>MQPLWYRNSAVYAVDPVLFNDSDGDGWGDLRGLTQRLDHVRGLGATCLWLLPFYTSPFRDGGYDVNDHLAVDPRLGDLPDFVELLEKAEEIGLRVIIDLVFQHTSDQHPWFQEARHDRTSPYRDYYVWADEPHETDVEPIFPTVEDDVWTWDEEAQQYYRHVFYRHEPDLNLANPRVREEMYRVMAFWLRLGVSGFRVDAVPYMVERAREADPAEDGRWLLREMRDFVSLRRPNAVLIGEVDVPIGEYDDYFADGQGLTMLLDFWLNNHLFLALARSDGEPLARALREQPPPPRFGQYANWLRHHDELDLERLGDADREEVMRAFAPERSMRAYGRGIRRRLAPILGGDERRILMAHALMLSLPGTPLLYYGEEIGMGDELARPERLAVRTPMQWSDDAGAGFSTAPPERLAAPLITGGRYGHERVNVYAQTLRHDSLLSKTGNLVRTRLGLRELGLGRTRVLDVGRRAVLALRHDHEGSTVITVVNLSADDVEVKVPEGEGDGLVDVLADTGYPPFDAGTRTLGLSGYGYRWLRPRQHLVG</sequence>
<gene>
    <name evidence="2" type="ORF">NOSIN_24300</name>
</gene>
<dbReference type="Pfam" id="PF16657">
    <property type="entry name" value="Malt_amylase_C"/>
    <property type="match status" value="1"/>
</dbReference>
<keyword evidence="2" id="KW-0378">Hydrolase</keyword>
<dbReference type="OrthoDB" id="3203135at2"/>
<dbReference type="InterPro" id="IPR045857">
    <property type="entry name" value="O16G_dom_2"/>
</dbReference>
<evidence type="ECO:0000259" key="1">
    <source>
        <dbReference type="SMART" id="SM00642"/>
    </source>
</evidence>
<keyword evidence="2" id="KW-0326">Glycosidase</keyword>
<dbReference type="GO" id="GO:0005975">
    <property type="term" value="P:carbohydrate metabolic process"/>
    <property type="evidence" value="ECO:0007669"/>
    <property type="project" value="InterPro"/>
</dbReference>
<dbReference type="EMBL" id="MCOK01000001">
    <property type="protein sequence ID" value="OOC56563.1"/>
    <property type="molecule type" value="Genomic_DNA"/>
</dbReference>
<keyword evidence="3" id="KW-1185">Reference proteome</keyword>
<dbReference type="RefSeq" id="WP_077693010.1">
    <property type="nucleotide sequence ID" value="NZ_MCOK01000001.1"/>
</dbReference>
<reference evidence="3" key="1">
    <citation type="submission" date="2016-08" db="EMBL/GenBank/DDBJ databases">
        <authorList>
            <person name="Tokovenko B."/>
            <person name="Kalinowski J."/>
        </authorList>
    </citation>
    <scope>NUCLEOTIDE SEQUENCE [LARGE SCALE GENOMIC DNA]</scope>
    <source>
        <strain evidence="3">UTMC102</strain>
    </source>
</reference>
<dbReference type="InterPro" id="IPR017853">
    <property type="entry name" value="GH"/>
</dbReference>
<dbReference type="InterPro" id="IPR006047">
    <property type="entry name" value="GH13_cat_dom"/>
</dbReference>
<dbReference type="STRING" id="501010.NOSIN_24300"/>
<evidence type="ECO:0000313" key="3">
    <source>
        <dbReference type="Proteomes" id="UP000189004"/>
    </source>
</evidence>
<comment type="caution">
    <text evidence="2">The sequence shown here is derived from an EMBL/GenBank/DDBJ whole genome shotgun (WGS) entry which is preliminary data.</text>
</comment>
<dbReference type="Gene3D" id="3.90.400.10">
    <property type="entry name" value="Oligo-1,6-glucosidase, Domain 2"/>
    <property type="match status" value="1"/>
</dbReference>
<dbReference type="SUPFAM" id="SSF51445">
    <property type="entry name" value="(Trans)glycosidases"/>
    <property type="match status" value="1"/>
</dbReference>
<feature type="domain" description="Glycosyl hydrolase family 13 catalytic" evidence="1">
    <location>
        <begin position="13"/>
        <end position="410"/>
    </location>
</feature>
<name>A0A1V3C789_9ACTN</name>
<dbReference type="Gene3D" id="2.60.40.1180">
    <property type="entry name" value="Golgi alpha-mannosidase II"/>
    <property type="match status" value="1"/>
</dbReference>
<dbReference type="SMART" id="SM00642">
    <property type="entry name" value="Aamy"/>
    <property type="match status" value="1"/>
</dbReference>
<dbReference type="GO" id="GO:0016798">
    <property type="term" value="F:hydrolase activity, acting on glycosyl bonds"/>
    <property type="evidence" value="ECO:0007669"/>
    <property type="project" value="UniProtKB-KW"/>
</dbReference>
<accession>A0A1V3C789</accession>
<dbReference type="InterPro" id="IPR032091">
    <property type="entry name" value="Malt_amylase-like_C"/>
</dbReference>
<dbReference type="Proteomes" id="UP000189004">
    <property type="component" value="Unassembled WGS sequence"/>
</dbReference>
<dbReference type="PANTHER" id="PTHR10357:SF219">
    <property type="entry name" value="MALTOSE ALPHA-D-GLUCOSYLTRANSFERASE"/>
    <property type="match status" value="1"/>
</dbReference>
<dbReference type="Pfam" id="PF00128">
    <property type="entry name" value="Alpha-amylase"/>
    <property type="match status" value="2"/>
</dbReference>
<dbReference type="AlphaFoldDB" id="A0A1V3C789"/>
<organism evidence="2 3">
    <name type="scientific">Nocardiopsis sinuspersici</name>
    <dbReference type="NCBI Taxonomy" id="501010"/>
    <lineage>
        <taxon>Bacteria</taxon>
        <taxon>Bacillati</taxon>
        <taxon>Actinomycetota</taxon>
        <taxon>Actinomycetes</taxon>
        <taxon>Streptosporangiales</taxon>
        <taxon>Nocardiopsidaceae</taxon>
        <taxon>Nocardiopsis</taxon>
    </lineage>
</organism>
<proteinExistence type="predicted"/>
<dbReference type="CDD" id="cd11334">
    <property type="entry name" value="AmyAc_TreS"/>
    <property type="match status" value="1"/>
</dbReference>
<dbReference type="SUPFAM" id="SSF51011">
    <property type="entry name" value="Glycosyl hydrolase domain"/>
    <property type="match status" value="1"/>
</dbReference>
<evidence type="ECO:0000313" key="2">
    <source>
        <dbReference type="EMBL" id="OOC56563.1"/>
    </source>
</evidence>